<sequence length="189" mass="20954">MNDSTQWSAPIRVTRFLLNTLFHQALAVVAIYAIWIPVSNYSKIASGLSWHVILCTLAVKDVYVDDLTNASLEPQCTERLIPLATEALMLFASDNVWSQGLEKNTKKYMHGILMGSSTVLMITGIALEIDRGTGVANYPHFTSAHAITAFLLDTFVQINVPVYRGVPIEVQGVNRPLSVIRLSRHTINE</sequence>
<accession>A0ACB9T5D0</accession>
<dbReference type="Proteomes" id="UP001056778">
    <property type="component" value="Chromosome 5"/>
</dbReference>
<organism evidence="1 2">
    <name type="scientific">Holotrichia oblita</name>
    <name type="common">Chafer beetle</name>
    <dbReference type="NCBI Taxonomy" id="644536"/>
    <lineage>
        <taxon>Eukaryota</taxon>
        <taxon>Metazoa</taxon>
        <taxon>Ecdysozoa</taxon>
        <taxon>Arthropoda</taxon>
        <taxon>Hexapoda</taxon>
        <taxon>Insecta</taxon>
        <taxon>Pterygota</taxon>
        <taxon>Neoptera</taxon>
        <taxon>Endopterygota</taxon>
        <taxon>Coleoptera</taxon>
        <taxon>Polyphaga</taxon>
        <taxon>Scarabaeiformia</taxon>
        <taxon>Scarabaeidae</taxon>
        <taxon>Melolonthinae</taxon>
        <taxon>Holotrichia</taxon>
    </lineage>
</organism>
<proteinExistence type="predicted"/>
<gene>
    <name evidence="1" type="ORF">MML48_5g00015706</name>
</gene>
<evidence type="ECO:0000313" key="2">
    <source>
        <dbReference type="Proteomes" id="UP001056778"/>
    </source>
</evidence>
<protein>
    <submittedName>
        <fullName evidence="1">Eukaryotic cytochrome b561</fullName>
    </submittedName>
</protein>
<dbReference type="EMBL" id="CM043019">
    <property type="protein sequence ID" value="KAI4461991.1"/>
    <property type="molecule type" value="Genomic_DNA"/>
</dbReference>
<evidence type="ECO:0000313" key="1">
    <source>
        <dbReference type="EMBL" id="KAI4461991.1"/>
    </source>
</evidence>
<keyword evidence="2" id="KW-1185">Reference proteome</keyword>
<reference evidence="1" key="1">
    <citation type="submission" date="2022-04" db="EMBL/GenBank/DDBJ databases">
        <title>Chromosome-scale genome assembly of Holotrichia oblita Faldermann.</title>
        <authorList>
            <person name="Rongchong L."/>
        </authorList>
    </citation>
    <scope>NUCLEOTIDE SEQUENCE</scope>
    <source>
        <strain evidence="1">81SQS9</strain>
    </source>
</reference>
<comment type="caution">
    <text evidence="1">The sequence shown here is derived from an EMBL/GenBank/DDBJ whole genome shotgun (WGS) entry which is preliminary data.</text>
</comment>
<name>A0ACB9T5D0_HOLOL</name>